<keyword evidence="8 12" id="KW-1133">Transmembrane helix</keyword>
<reference evidence="14 15" key="1">
    <citation type="journal article" date="2018" name="G3 (Bethesda)">
        <title>Phylogenetic and Phylogenomic Definition of Rhizopus Species.</title>
        <authorList>
            <person name="Gryganskyi A.P."/>
            <person name="Golan J."/>
            <person name="Dolatabadi S."/>
            <person name="Mondo S."/>
            <person name="Robb S."/>
            <person name="Idnurm A."/>
            <person name="Muszewska A."/>
            <person name="Steczkiewicz K."/>
            <person name="Masonjones S."/>
            <person name="Liao H.L."/>
            <person name="Gajdeczka M.T."/>
            <person name="Anike F."/>
            <person name="Vuek A."/>
            <person name="Anishchenko I.M."/>
            <person name="Voigt K."/>
            <person name="de Hoog G.S."/>
            <person name="Smith M.E."/>
            <person name="Heitman J."/>
            <person name="Vilgalys R."/>
            <person name="Stajich J.E."/>
        </authorList>
    </citation>
    <scope>NUCLEOTIDE SEQUENCE [LARGE SCALE GENOMIC DNA]</scope>
    <source>
        <strain evidence="14 15">CBS 357.93</strain>
    </source>
</reference>
<evidence type="ECO:0000256" key="4">
    <source>
        <dbReference type="ARBA" id="ARBA00022676"/>
    </source>
</evidence>
<dbReference type="EMBL" id="PJQL01001499">
    <property type="protein sequence ID" value="RCH88265.1"/>
    <property type="molecule type" value="Genomic_DNA"/>
</dbReference>
<keyword evidence="15" id="KW-1185">Reference proteome</keyword>
<feature type="domain" description="Fucosyltransferase C-terminal" evidence="13">
    <location>
        <begin position="150"/>
        <end position="325"/>
    </location>
</feature>
<keyword evidence="9 12" id="KW-0472">Membrane</keyword>
<accession>A0A367JEF7</accession>
<evidence type="ECO:0000259" key="13">
    <source>
        <dbReference type="Pfam" id="PF00852"/>
    </source>
</evidence>
<evidence type="ECO:0000256" key="7">
    <source>
        <dbReference type="ARBA" id="ARBA00022968"/>
    </source>
</evidence>
<dbReference type="FunFam" id="3.40.50.11660:FF:000002">
    <property type="entry name" value="Alpha-(1,3)-fucosyltransferase"/>
    <property type="match status" value="1"/>
</dbReference>
<evidence type="ECO:0000256" key="8">
    <source>
        <dbReference type="ARBA" id="ARBA00022989"/>
    </source>
</evidence>
<comment type="similarity">
    <text evidence="3 12">Belongs to the glycosyltransferase 10 family.</text>
</comment>
<evidence type="ECO:0000256" key="1">
    <source>
        <dbReference type="ARBA" id="ARBA00004606"/>
    </source>
</evidence>
<dbReference type="PANTHER" id="PTHR11929">
    <property type="entry name" value="ALPHA- 1,3 -FUCOSYLTRANSFERASE"/>
    <property type="match status" value="1"/>
</dbReference>
<evidence type="ECO:0000313" key="15">
    <source>
        <dbReference type="Proteomes" id="UP000252139"/>
    </source>
</evidence>
<comment type="subcellular location">
    <subcellularLocation>
        <location evidence="11">Endomembrane system</location>
        <topology evidence="11">Single-pass membrane protein</topology>
    </subcellularLocation>
    <subcellularLocation>
        <location evidence="12">Golgi apparatus</location>
        <location evidence="12">Golgi stack membrane</location>
        <topology evidence="12">Single-pass type II membrane protein</topology>
    </subcellularLocation>
    <subcellularLocation>
        <location evidence="1">Membrane</location>
        <topology evidence="1">Single-pass type II membrane protein</topology>
    </subcellularLocation>
</comment>
<dbReference type="EC" id="2.4.1.-" evidence="12"/>
<dbReference type="SUPFAM" id="SSF53756">
    <property type="entry name" value="UDP-Glycosyltransferase/glycogen phosphorylase"/>
    <property type="match status" value="1"/>
</dbReference>
<dbReference type="PANTHER" id="PTHR11929:SF194">
    <property type="entry name" value="ALPHA-(1,3)-FUCOSYLTRANSFERASE 10"/>
    <property type="match status" value="1"/>
</dbReference>
<evidence type="ECO:0000256" key="9">
    <source>
        <dbReference type="ARBA" id="ARBA00023136"/>
    </source>
</evidence>
<evidence type="ECO:0000256" key="12">
    <source>
        <dbReference type="RuleBase" id="RU003832"/>
    </source>
</evidence>
<protein>
    <recommendedName>
        <fullName evidence="12">Fucosyltransferase</fullName>
        <ecNumber evidence="12">2.4.1.-</ecNumber>
    </recommendedName>
</protein>
<gene>
    <name evidence="14" type="ORF">CU097_003045</name>
</gene>
<keyword evidence="5 12" id="KW-0808">Transferase</keyword>
<evidence type="ECO:0000256" key="3">
    <source>
        <dbReference type="ARBA" id="ARBA00008919"/>
    </source>
</evidence>
<evidence type="ECO:0000256" key="10">
    <source>
        <dbReference type="ARBA" id="ARBA00023180"/>
    </source>
</evidence>
<feature type="transmembrane region" description="Helical" evidence="12">
    <location>
        <begin position="408"/>
        <end position="428"/>
    </location>
</feature>
<dbReference type="UniPathway" id="UPA00378"/>
<dbReference type="InterPro" id="IPR001503">
    <property type="entry name" value="Glyco_trans_10"/>
</dbReference>
<keyword evidence="12" id="KW-0333">Golgi apparatus</keyword>
<dbReference type="GO" id="GO:0032580">
    <property type="term" value="C:Golgi cisterna membrane"/>
    <property type="evidence" value="ECO:0007669"/>
    <property type="project" value="UniProtKB-SubCell"/>
</dbReference>
<dbReference type="InterPro" id="IPR038577">
    <property type="entry name" value="GT10-like_C_sf"/>
</dbReference>
<organism evidence="14 15">
    <name type="scientific">Rhizopus azygosporus</name>
    <name type="common">Rhizopus microsporus var. azygosporus</name>
    <dbReference type="NCBI Taxonomy" id="86630"/>
    <lineage>
        <taxon>Eukaryota</taxon>
        <taxon>Fungi</taxon>
        <taxon>Fungi incertae sedis</taxon>
        <taxon>Mucoromycota</taxon>
        <taxon>Mucoromycotina</taxon>
        <taxon>Mucoromycetes</taxon>
        <taxon>Mucorales</taxon>
        <taxon>Mucorineae</taxon>
        <taxon>Rhizopodaceae</taxon>
        <taxon>Rhizopus</taxon>
    </lineage>
</organism>
<keyword evidence="10" id="KW-0325">Glycoprotein</keyword>
<dbReference type="Pfam" id="PF00852">
    <property type="entry name" value="Glyco_transf_10"/>
    <property type="match status" value="1"/>
</dbReference>
<dbReference type="OrthoDB" id="427096at2759"/>
<dbReference type="AlphaFoldDB" id="A0A367JEF7"/>
<keyword evidence="6 12" id="KW-0812">Transmembrane</keyword>
<dbReference type="Gene3D" id="3.40.50.11660">
    <property type="entry name" value="Glycosyl transferase family 10, C-terminal domain"/>
    <property type="match status" value="1"/>
</dbReference>
<evidence type="ECO:0000313" key="14">
    <source>
        <dbReference type="EMBL" id="RCH88265.1"/>
    </source>
</evidence>
<evidence type="ECO:0000256" key="5">
    <source>
        <dbReference type="ARBA" id="ARBA00022679"/>
    </source>
</evidence>
<evidence type="ECO:0000256" key="2">
    <source>
        <dbReference type="ARBA" id="ARBA00004922"/>
    </source>
</evidence>
<keyword evidence="7" id="KW-0735">Signal-anchor</keyword>
<dbReference type="Proteomes" id="UP000252139">
    <property type="component" value="Unassembled WGS sequence"/>
</dbReference>
<dbReference type="InterPro" id="IPR055270">
    <property type="entry name" value="Glyco_tran_10_C"/>
</dbReference>
<dbReference type="STRING" id="86630.A0A367JEF7"/>
<evidence type="ECO:0000256" key="6">
    <source>
        <dbReference type="ARBA" id="ARBA00022692"/>
    </source>
</evidence>
<dbReference type="GO" id="GO:0046920">
    <property type="term" value="F:alpha-(1-&gt;3)-fucosyltransferase activity"/>
    <property type="evidence" value="ECO:0007669"/>
    <property type="project" value="TreeGrafter"/>
</dbReference>
<comment type="pathway">
    <text evidence="2">Protein modification; protein glycosylation.</text>
</comment>
<keyword evidence="4 12" id="KW-0328">Glycosyltransferase</keyword>
<name>A0A367JEF7_RHIAZ</name>
<sequence length="445" mass="51458">MATVIPPVKLVYYTSCSSLQLKRPFDKDTDKDIGRDCPIPDGYVFNLTGQTTWCTLTSSTDHWQKASGLIFHAADIHYDAFPPRIDNQPRILETLESPITAPFRTNPEQMKNYDYLATYNFKSTFFFTYFSPSIMDVVNRPLPHDFMETKTKKAPILWIARNCRATSGREYYISELMKHIQVDSYGECLNNQEFPEDKSREELMAEYKFYLAIENANCEDYVTEKLYDTFMMSAVPIVDGPSSYEGYLPTNRSVIYMDAYPDPKDLADYINYLDKNDTAYLEYLSFRRDALKIAANDRLEPAFISNWSDTIAHKKRSDYCSICRGVLPWWKNRHTAGSDVYKDESERFLVDDSCQPGGKWNYISLGRPYKPHWKPRPLDEFTRPRAMLDEPAQDDEKMIELIGNDTHAMAITANIVFICILLSFIIVLSRVSRTTNKQSSTSVHV</sequence>
<evidence type="ECO:0000256" key="11">
    <source>
        <dbReference type="ARBA" id="ARBA00037847"/>
    </source>
</evidence>
<comment type="caution">
    <text evidence="14">The sequence shown here is derived from an EMBL/GenBank/DDBJ whole genome shotgun (WGS) entry which is preliminary data.</text>
</comment>
<proteinExistence type="inferred from homology"/>